<dbReference type="PROSITE" id="PS51257">
    <property type="entry name" value="PROKAR_LIPOPROTEIN"/>
    <property type="match status" value="1"/>
</dbReference>
<keyword evidence="2" id="KW-1185">Reference proteome</keyword>
<organism evidence="1 2">
    <name type="scientific">Mycolicibacterium pallens</name>
    <dbReference type="NCBI Taxonomy" id="370524"/>
    <lineage>
        <taxon>Bacteria</taxon>
        <taxon>Bacillati</taxon>
        <taxon>Actinomycetota</taxon>
        <taxon>Actinomycetes</taxon>
        <taxon>Mycobacteriales</taxon>
        <taxon>Mycobacteriaceae</taxon>
        <taxon>Mycolicibacterium</taxon>
    </lineage>
</organism>
<dbReference type="EMBL" id="CP080333">
    <property type="protein sequence ID" value="QYL16635.1"/>
    <property type="molecule type" value="Genomic_DNA"/>
</dbReference>
<evidence type="ECO:0000313" key="1">
    <source>
        <dbReference type="EMBL" id="QYL16635.1"/>
    </source>
</evidence>
<accession>A0ABX8VFU4</accession>
<dbReference type="Proteomes" id="UP000825367">
    <property type="component" value="Chromosome"/>
</dbReference>
<name>A0ABX8VFU4_9MYCO</name>
<proteinExistence type="predicted"/>
<protein>
    <submittedName>
        <fullName evidence="1">Uncharacterized protein</fullName>
    </submittedName>
</protein>
<sequence length="79" mass="8544">MSNKVDIRAWNPQPASASSGCPSNLLYYTDIIIAFPMSVPPAEARMPPNTRYLGMPALHYSSEPNPAPPAESMGDVSCY</sequence>
<reference evidence="1 2" key="1">
    <citation type="submission" date="2021-07" db="EMBL/GenBank/DDBJ databases">
        <title>Whole genome sequencing of non-tuberculosis mycobacteria type-strains.</title>
        <authorList>
            <person name="Igarashi Y."/>
            <person name="Osugi A."/>
            <person name="Mitarai S."/>
        </authorList>
    </citation>
    <scope>NUCLEOTIDE SEQUENCE [LARGE SCALE GENOMIC DNA]</scope>
    <source>
        <strain evidence="1 2">JCM 16370</strain>
    </source>
</reference>
<evidence type="ECO:0000313" key="2">
    <source>
        <dbReference type="Proteomes" id="UP000825367"/>
    </source>
</evidence>
<dbReference type="RefSeq" id="WP_096312477.1">
    <property type="nucleotide sequence ID" value="NZ_BAAAVX010000001.1"/>
</dbReference>
<gene>
    <name evidence="1" type="ORF">K0O64_27225</name>
</gene>